<accession>A0A517PMG9</accession>
<sequence>MSQTPEERIQELGQTLPTPPKAVGSYIPATQFGNVIVTSGQLPFIGSDLMFKGKIGGDHLHEDDGANAACLCLMNALAQVKAVVGELSRVKRIIRLEGYVHSAPGFDRQPYVLNAASQLLTDIFGDQGKHTRVALGIAEMPLEAAVQLALWVEIE</sequence>
<dbReference type="InterPro" id="IPR013813">
    <property type="entry name" value="Endoribo_LPSP/chorism_mut-like"/>
</dbReference>
<dbReference type="Pfam" id="PF14588">
    <property type="entry name" value="YjgF_endoribonc"/>
    <property type="match status" value="1"/>
</dbReference>
<dbReference type="PANTHER" id="PTHR43760:SF1">
    <property type="entry name" value="ENDORIBONUCLEASE L-PSP_CHORISMATE MUTASE-LIKE DOMAIN-CONTAINING PROTEIN"/>
    <property type="match status" value="1"/>
</dbReference>
<reference evidence="2 3" key="1">
    <citation type="submission" date="2019-02" db="EMBL/GenBank/DDBJ databases">
        <title>Deep-cultivation of Planctomycetes and their phenomic and genomic characterization uncovers novel biology.</title>
        <authorList>
            <person name="Wiegand S."/>
            <person name="Jogler M."/>
            <person name="Boedeker C."/>
            <person name="Pinto D."/>
            <person name="Vollmers J."/>
            <person name="Rivas-Marin E."/>
            <person name="Kohn T."/>
            <person name="Peeters S.H."/>
            <person name="Heuer A."/>
            <person name="Rast P."/>
            <person name="Oberbeckmann S."/>
            <person name="Bunk B."/>
            <person name="Jeske O."/>
            <person name="Meyerdierks A."/>
            <person name="Storesund J.E."/>
            <person name="Kallscheuer N."/>
            <person name="Luecker S."/>
            <person name="Lage O.M."/>
            <person name="Pohl T."/>
            <person name="Merkel B.J."/>
            <person name="Hornburger P."/>
            <person name="Mueller R.-W."/>
            <person name="Bruemmer F."/>
            <person name="Labrenz M."/>
            <person name="Spormann A.M."/>
            <person name="Op den Camp H."/>
            <person name="Overmann J."/>
            <person name="Amann R."/>
            <person name="Jetten M.S.M."/>
            <person name="Mascher T."/>
            <person name="Medema M.H."/>
            <person name="Devos D.P."/>
            <person name="Kaster A.-K."/>
            <person name="Ovreas L."/>
            <person name="Rohde M."/>
            <person name="Galperin M.Y."/>
            <person name="Jogler C."/>
        </authorList>
    </citation>
    <scope>NUCLEOTIDE SEQUENCE [LARGE SCALE GENOMIC DNA]</scope>
    <source>
        <strain evidence="2 3">HG66A1</strain>
    </source>
</reference>
<evidence type="ECO:0000259" key="1">
    <source>
        <dbReference type="Pfam" id="PF14588"/>
    </source>
</evidence>
<protein>
    <submittedName>
        <fullName evidence="2">Endoribonuclease L-PSP</fullName>
    </submittedName>
</protein>
<dbReference type="Gene3D" id="3.30.1330.40">
    <property type="entry name" value="RutC-like"/>
    <property type="match status" value="1"/>
</dbReference>
<gene>
    <name evidence="2" type="ORF">HG66A1_23640</name>
</gene>
<dbReference type="OrthoDB" id="9806350at2"/>
<dbReference type="Proteomes" id="UP000320421">
    <property type="component" value="Chromosome"/>
</dbReference>
<dbReference type="InterPro" id="IPR035959">
    <property type="entry name" value="RutC-like_sf"/>
</dbReference>
<dbReference type="AlphaFoldDB" id="A0A517PMG9"/>
<proteinExistence type="predicted"/>
<evidence type="ECO:0000313" key="3">
    <source>
        <dbReference type="Proteomes" id="UP000320421"/>
    </source>
</evidence>
<dbReference type="CDD" id="cd02199">
    <property type="entry name" value="YjgF_YER057c_UK114_like_1"/>
    <property type="match status" value="1"/>
</dbReference>
<keyword evidence="3" id="KW-1185">Reference proteome</keyword>
<dbReference type="PANTHER" id="PTHR43760">
    <property type="entry name" value="ENDORIBONUCLEASE-RELATED"/>
    <property type="match status" value="1"/>
</dbReference>
<feature type="domain" description="Endoribonuclease L-PSP/chorismate mutase-like" evidence="1">
    <location>
        <begin position="7"/>
        <end position="153"/>
    </location>
</feature>
<dbReference type="SUPFAM" id="SSF55298">
    <property type="entry name" value="YjgF-like"/>
    <property type="match status" value="1"/>
</dbReference>
<organism evidence="2 3">
    <name type="scientific">Gimesia chilikensis</name>
    <dbReference type="NCBI Taxonomy" id="2605989"/>
    <lineage>
        <taxon>Bacteria</taxon>
        <taxon>Pseudomonadati</taxon>
        <taxon>Planctomycetota</taxon>
        <taxon>Planctomycetia</taxon>
        <taxon>Planctomycetales</taxon>
        <taxon>Planctomycetaceae</taxon>
        <taxon>Gimesia</taxon>
    </lineage>
</organism>
<dbReference type="EMBL" id="CP036266">
    <property type="protein sequence ID" value="QDT20576.1"/>
    <property type="molecule type" value="Genomic_DNA"/>
</dbReference>
<dbReference type="RefSeq" id="WP_145183578.1">
    <property type="nucleotide sequence ID" value="NZ_CP036266.1"/>
</dbReference>
<evidence type="ECO:0000313" key="2">
    <source>
        <dbReference type="EMBL" id="QDT20576.1"/>
    </source>
</evidence>
<name>A0A517PMG9_9PLAN</name>